<protein>
    <submittedName>
        <fullName evidence="1">DUF3486 family protein</fullName>
    </submittedName>
</protein>
<gene>
    <name evidence="1" type="ORF">RM530_03935</name>
</gene>
<dbReference type="RefSeq" id="WP_311363907.1">
    <property type="nucleotide sequence ID" value="NZ_JAVRIC010000004.1"/>
</dbReference>
<sequence>MPEPLRDELNRRLIAGSFSGYEALADWLVEQHCEISKSALHRYGQKFEERIRALKLSTEQAKAIVAESPDDEGAMNDALMRLTQEKLFGVLIDLELDPDTVDFPKLARAIAELTRASVQQKKWQREAREQALKEAAQRVEQAATSQGMGTEQVQFWRQQVLAGI</sequence>
<dbReference type="Pfam" id="PF11985">
    <property type="entry name" value="Phage_Mu_Gp27"/>
    <property type="match status" value="1"/>
</dbReference>
<organism evidence="1 2">
    <name type="scientific">Banduia mediterranea</name>
    <dbReference type="NCBI Taxonomy" id="3075609"/>
    <lineage>
        <taxon>Bacteria</taxon>
        <taxon>Pseudomonadati</taxon>
        <taxon>Pseudomonadota</taxon>
        <taxon>Gammaproteobacteria</taxon>
        <taxon>Nevskiales</taxon>
        <taxon>Algiphilaceae</taxon>
        <taxon>Banduia</taxon>
    </lineage>
</organism>
<dbReference type="Proteomes" id="UP001254608">
    <property type="component" value="Unassembled WGS sequence"/>
</dbReference>
<keyword evidence="2" id="KW-1185">Reference proteome</keyword>
<dbReference type="EMBL" id="JAVRIC010000004">
    <property type="protein sequence ID" value="MDT0496515.1"/>
    <property type="molecule type" value="Genomic_DNA"/>
</dbReference>
<comment type="caution">
    <text evidence="1">The sequence shown here is derived from an EMBL/GenBank/DDBJ whole genome shotgun (WGS) entry which is preliminary data.</text>
</comment>
<evidence type="ECO:0000313" key="2">
    <source>
        <dbReference type="Proteomes" id="UP001254608"/>
    </source>
</evidence>
<proteinExistence type="predicted"/>
<evidence type="ECO:0000313" key="1">
    <source>
        <dbReference type="EMBL" id="MDT0496515.1"/>
    </source>
</evidence>
<reference evidence="1 2" key="1">
    <citation type="submission" date="2023-09" db="EMBL/GenBank/DDBJ databases">
        <authorList>
            <person name="Rey-Velasco X."/>
        </authorList>
    </citation>
    <scope>NUCLEOTIDE SEQUENCE [LARGE SCALE GENOMIC DNA]</scope>
    <source>
        <strain evidence="1 2">W345</strain>
    </source>
</reference>
<accession>A0ABU2WF67</accession>
<dbReference type="InterPro" id="IPR021874">
    <property type="entry name" value="Phage_Mu_Gp27"/>
</dbReference>
<name>A0ABU2WF67_9GAMM</name>